<evidence type="ECO:0000313" key="9">
    <source>
        <dbReference type="EMBL" id="GAA3702834.1"/>
    </source>
</evidence>
<evidence type="ECO:0000256" key="3">
    <source>
        <dbReference type="ARBA" id="ARBA00004991"/>
    </source>
</evidence>
<evidence type="ECO:0000256" key="4">
    <source>
        <dbReference type="ARBA" id="ARBA00022676"/>
    </source>
</evidence>
<dbReference type="InterPro" id="IPR025993">
    <property type="entry name" value="Ceramide_glucosylTrfase"/>
</dbReference>
<keyword evidence="10" id="KW-1185">Reference proteome</keyword>
<name>A0ABP7DCN6_9MICC</name>
<dbReference type="InterPro" id="IPR029044">
    <property type="entry name" value="Nucleotide-diphossugar_trans"/>
</dbReference>
<evidence type="ECO:0000256" key="5">
    <source>
        <dbReference type="ARBA" id="ARBA00022679"/>
    </source>
</evidence>
<comment type="subcellular location">
    <subcellularLocation>
        <location evidence="1">Membrane</location>
        <topology evidence="1">Multi-pass membrane protein</topology>
    </subcellularLocation>
</comment>
<reference evidence="10" key="1">
    <citation type="journal article" date="2019" name="Int. J. Syst. Evol. Microbiol.">
        <title>The Global Catalogue of Microorganisms (GCM) 10K type strain sequencing project: providing services to taxonomists for standard genome sequencing and annotation.</title>
        <authorList>
            <consortium name="The Broad Institute Genomics Platform"/>
            <consortium name="The Broad Institute Genome Sequencing Center for Infectious Disease"/>
            <person name="Wu L."/>
            <person name="Ma J."/>
        </authorList>
    </citation>
    <scope>NUCLEOTIDE SEQUENCE [LARGE SCALE GENOMIC DNA]</scope>
    <source>
        <strain evidence="10">JCM 16961</strain>
    </source>
</reference>
<comment type="pathway">
    <text evidence="3">Sphingolipid metabolism.</text>
</comment>
<evidence type="ECO:0000256" key="7">
    <source>
        <dbReference type="ARBA" id="ARBA00022989"/>
    </source>
</evidence>
<dbReference type="RefSeq" id="WP_344882486.1">
    <property type="nucleotide sequence ID" value="NZ_BAABCJ010000002.1"/>
</dbReference>
<keyword evidence="6" id="KW-0812">Transmembrane</keyword>
<evidence type="ECO:0008006" key="11">
    <source>
        <dbReference type="Google" id="ProtNLM"/>
    </source>
</evidence>
<evidence type="ECO:0000256" key="2">
    <source>
        <dbReference type="ARBA" id="ARBA00004760"/>
    </source>
</evidence>
<protein>
    <recommendedName>
        <fullName evidence="11">Glycosyltransferase</fullName>
    </recommendedName>
</protein>
<accession>A0ABP7DCN6</accession>
<proteinExistence type="predicted"/>
<evidence type="ECO:0000256" key="1">
    <source>
        <dbReference type="ARBA" id="ARBA00004141"/>
    </source>
</evidence>
<gene>
    <name evidence="9" type="ORF">GCM10022377_15560</name>
</gene>
<keyword evidence="4" id="KW-0328">Glycosyltransferase</keyword>
<evidence type="ECO:0000256" key="8">
    <source>
        <dbReference type="ARBA" id="ARBA00023136"/>
    </source>
</evidence>
<comment type="caution">
    <text evidence="9">The sequence shown here is derived from an EMBL/GenBank/DDBJ whole genome shotgun (WGS) entry which is preliminary data.</text>
</comment>
<dbReference type="Pfam" id="PF13506">
    <property type="entry name" value="Glyco_transf_21"/>
    <property type="match status" value="1"/>
</dbReference>
<dbReference type="Gene3D" id="3.90.550.10">
    <property type="entry name" value="Spore Coat Polysaccharide Biosynthesis Protein SpsA, Chain A"/>
    <property type="match status" value="1"/>
</dbReference>
<keyword evidence="5" id="KW-0808">Transferase</keyword>
<keyword evidence="7" id="KW-1133">Transmembrane helix</keyword>
<evidence type="ECO:0000313" key="10">
    <source>
        <dbReference type="Proteomes" id="UP001501536"/>
    </source>
</evidence>
<sequence>MIADARYVLPLRWHDDAGLPELASYLQRLVEWIPVTVVDGSAPELFRAHAAAFPAAVVHLPPRPWPGGNGKVAGVMTGVAHAAEELLVLADDDVRYTARELERLVALLAEADLVRPQNYFAPLPWHARWDTGRILLNRAFGADYPGTVGVRRSRLLAAGGYDGDVLFENLELMRTIRAAGGRQIVAGDLCVRRVPPSTRHFAGQRIRQAYDDFAQPARLLAELSLAPVILWGARRPARLLLLVLTAIGAAWWGRRGAEAAFQRSAPLWAPAWVLERAVCVWLAVGYRLRGGVPYAGGRLKTAAHSAGELRRRHMAQRHAHQRGEDGTDHG</sequence>
<dbReference type="EMBL" id="BAABCJ010000002">
    <property type="protein sequence ID" value="GAA3702834.1"/>
    <property type="molecule type" value="Genomic_DNA"/>
</dbReference>
<evidence type="ECO:0000256" key="6">
    <source>
        <dbReference type="ARBA" id="ARBA00022692"/>
    </source>
</evidence>
<dbReference type="Proteomes" id="UP001501536">
    <property type="component" value="Unassembled WGS sequence"/>
</dbReference>
<comment type="pathway">
    <text evidence="2">Lipid metabolism; sphingolipid metabolism.</text>
</comment>
<organism evidence="9 10">
    <name type="scientific">Zhihengliuella alba</name>
    <dbReference type="NCBI Taxonomy" id="547018"/>
    <lineage>
        <taxon>Bacteria</taxon>
        <taxon>Bacillati</taxon>
        <taxon>Actinomycetota</taxon>
        <taxon>Actinomycetes</taxon>
        <taxon>Micrococcales</taxon>
        <taxon>Micrococcaceae</taxon>
        <taxon>Zhihengliuella</taxon>
    </lineage>
</organism>
<dbReference type="SUPFAM" id="SSF53448">
    <property type="entry name" value="Nucleotide-diphospho-sugar transferases"/>
    <property type="match status" value="1"/>
</dbReference>
<keyword evidence="8" id="KW-0472">Membrane</keyword>